<keyword evidence="2" id="KW-1185">Reference proteome</keyword>
<dbReference type="AlphaFoldDB" id="A0A371G518"/>
<proteinExistence type="predicted"/>
<name>A0A371G518_MUCPR</name>
<sequence>MRNIIVACCILHTSLIGVDNDNSLLVEVDYELFHPTRKTWRWFEEMDHLILSVMVNEAQKGLEVDGSWVLKAYTLITKRFEANDKGVNSLTIHHALNNDNETINLNDTCDDSNMDDLDMKLFDDIQASISNVESFSSIFVQYNYSNGTSSSRGTKHKVLMVDVIKAWMDKLTTSLD</sequence>
<evidence type="ECO:0000313" key="1">
    <source>
        <dbReference type="EMBL" id="RDX85642.1"/>
    </source>
</evidence>
<gene>
    <name evidence="1" type="ORF">CR513_33141</name>
</gene>
<dbReference type="Proteomes" id="UP000257109">
    <property type="component" value="Unassembled WGS sequence"/>
</dbReference>
<accession>A0A371G518</accession>
<comment type="caution">
    <text evidence="1">The sequence shown here is derived from an EMBL/GenBank/DDBJ whole genome shotgun (WGS) entry which is preliminary data.</text>
</comment>
<protein>
    <submittedName>
        <fullName evidence="1">Uncharacterized protein</fullName>
    </submittedName>
</protein>
<reference evidence="1" key="1">
    <citation type="submission" date="2018-05" db="EMBL/GenBank/DDBJ databases">
        <title>Draft genome of Mucuna pruriens seed.</title>
        <authorList>
            <person name="Nnadi N.E."/>
            <person name="Vos R."/>
            <person name="Hasami M.H."/>
            <person name="Devisetty U.K."/>
            <person name="Aguiy J.C."/>
        </authorList>
    </citation>
    <scope>NUCLEOTIDE SEQUENCE [LARGE SCALE GENOMIC DNA]</scope>
    <source>
        <strain evidence="1">JCA_2017</strain>
    </source>
</reference>
<dbReference type="EMBL" id="QJKJ01006741">
    <property type="protein sequence ID" value="RDX85642.1"/>
    <property type="molecule type" value="Genomic_DNA"/>
</dbReference>
<evidence type="ECO:0000313" key="2">
    <source>
        <dbReference type="Proteomes" id="UP000257109"/>
    </source>
</evidence>
<dbReference type="OrthoDB" id="1410084at2759"/>
<feature type="non-terminal residue" evidence="1">
    <location>
        <position position="1"/>
    </location>
</feature>
<organism evidence="1 2">
    <name type="scientific">Mucuna pruriens</name>
    <name type="common">Velvet bean</name>
    <name type="synonym">Dolichos pruriens</name>
    <dbReference type="NCBI Taxonomy" id="157652"/>
    <lineage>
        <taxon>Eukaryota</taxon>
        <taxon>Viridiplantae</taxon>
        <taxon>Streptophyta</taxon>
        <taxon>Embryophyta</taxon>
        <taxon>Tracheophyta</taxon>
        <taxon>Spermatophyta</taxon>
        <taxon>Magnoliopsida</taxon>
        <taxon>eudicotyledons</taxon>
        <taxon>Gunneridae</taxon>
        <taxon>Pentapetalae</taxon>
        <taxon>rosids</taxon>
        <taxon>fabids</taxon>
        <taxon>Fabales</taxon>
        <taxon>Fabaceae</taxon>
        <taxon>Papilionoideae</taxon>
        <taxon>50 kb inversion clade</taxon>
        <taxon>NPAAA clade</taxon>
        <taxon>indigoferoid/millettioid clade</taxon>
        <taxon>Phaseoleae</taxon>
        <taxon>Mucuna</taxon>
    </lineage>
</organism>